<dbReference type="RefSeq" id="WP_125569787.1">
    <property type="nucleotide sequence ID" value="NZ_AP019307.1"/>
</dbReference>
<protein>
    <recommendedName>
        <fullName evidence="4">F420-dependent oxidoreductase</fullName>
    </recommendedName>
</protein>
<feature type="transmembrane region" description="Helical" evidence="1">
    <location>
        <begin position="85"/>
        <end position="104"/>
    </location>
</feature>
<evidence type="ECO:0000313" key="3">
    <source>
        <dbReference type="Proteomes" id="UP000271573"/>
    </source>
</evidence>
<reference evidence="2 3" key="1">
    <citation type="submission" date="2018-11" db="EMBL/GenBank/DDBJ databases">
        <title>Complete genome sequence of Nocardioides baekrokdamisoli strain KCTC 39748.</title>
        <authorList>
            <person name="Kang S.W."/>
            <person name="Lee K.C."/>
            <person name="Kim K.K."/>
            <person name="Kim J.S."/>
            <person name="Kim D.S."/>
            <person name="Ko S.H."/>
            <person name="Yang S.H."/>
            <person name="Shin Y.K."/>
            <person name="Lee J.S."/>
        </authorList>
    </citation>
    <scope>NUCLEOTIDE SEQUENCE [LARGE SCALE GENOMIC DNA]</scope>
    <source>
        <strain evidence="2 3">KCTC 39748</strain>
    </source>
</reference>
<evidence type="ECO:0000256" key="1">
    <source>
        <dbReference type="SAM" id="Phobius"/>
    </source>
</evidence>
<dbReference type="KEGG" id="nbe:Back2_27770"/>
<dbReference type="Proteomes" id="UP000271573">
    <property type="component" value="Chromosome"/>
</dbReference>
<dbReference type="EMBL" id="AP019307">
    <property type="protein sequence ID" value="BBH18490.1"/>
    <property type="molecule type" value="Genomic_DNA"/>
</dbReference>
<dbReference type="NCBIfam" id="NF038065">
    <property type="entry name" value="Pr6Pr"/>
    <property type="match status" value="1"/>
</dbReference>
<proteinExistence type="predicted"/>
<keyword evidence="1" id="KW-0472">Membrane</keyword>
<feature type="transmembrane region" description="Helical" evidence="1">
    <location>
        <begin position="184"/>
        <end position="207"/>
    </location>
</feature>
<feature type="transmembrane region" description="Helical" evidence="1">
    <location>
        <begin position="116"/>
        <end position="137"/>
    </location>
</feature>
<sequence>MVARLWHGSIAVLVLVAIILQMVIAIRANGPAPEVTTGLLRGTHAFGRIVRVFSFFTIQSNLLCGFTALTLALNPHRDGAIWRAVRLAALFGIAVTGIVYSAILADIHEPNGFTEILVNSIVHYVVPIMIVIGWFLFGPRPRIDRRTVLLSLAFPVLWIAYTLIRGAAVHWYPYPFTDVDVLGYGRIALNGVLVIALLAAVSGVFAYGDRRLRSTD</sequence>
<dbReference type="OrthoDB" id="9809977at2"/>
<accession>A0A3G9IHF0</accession>
<dbReference type="InterPro" id="IPR049713">
    <property type="entry name" value="Pr6Pr-like"/>
</dbReference>
<name>A0A3G9IHF0_9ACTN</name>
<keyword evidence="1" id="KW-0812">Transmembrane</keyword>
<feature type="transmembrane region" description="Helical" evidence="1">
    <location>
        <begin position="149"/>
        <end position="172"/>
    </location>
</feature>
<feature type="transmembrane region" description="Helical" evidence="1">
    <location>
        <begin position="49"/>
        <end position="73"/>
    </location>
</feature>
<keyword evidence="3" id="KW-1185">Reference proteome</keyword>
<organism evidence="2 3">
    <name type="scientific">Nocardioides baekrokdamisoli</name>
    <dbReference type="NCBI Taxonomy" id="1804624"/>
    <lineage>
        <taxon>Bacteria</taxon>
        <taxon>Bacillati</taxon>
        <taxon>Actinomycetota</taxon>
        <taxon>Actinomycetes</taxon>
        <taxon>Propionibacteriales</taxon>
        <taxon>Nocardioidaceae</taxon>
        <taxon>Nocardioides</taxon>
    </lineage>
</organism>
<dbReference type="AlphaFoldDB" id="A0A3G9IHF0"/>
<gene>
    <name evidence="2" type="ORF">Back2_27770</name>
</gene>
<evidence type="ECO:0008006" key="4">
    <source>
        <dbReference type="Google" id="ProtNLM"/>
    </source>
</evidence>
<evidence type="ECO:0000313" key="2">
    <source>
        <dbReference type="EMBL" id="BBH18490.1"/>
    </source>
</evidence>
<keyword evidence="1" id="KW-1133">Transmembrane helix</keyword>